<keyword evidence="1" id="KW-0862">Zinc</keyword>
<comment type="similarity">
    <text evidence="1">Belongs to the RNA polymerase-binding protein RbpA family.</text>
</comment>
<protein>
    <recommendedName>
        <fullName evidence="1">RNA polymerase-binding protein RbpA</fullName>
    </recommendedName>
</protein>
<dbReference type="InterPro" id="IPR025182">
    <property type="entry name" value="RNApol-bd_RbpA"/>
</dbReference>
<dbReference type="EMBL" id="JAMZEC010000001">
    <property type="protein sequence ID" value="MCP2351004.1"/>
    <property type="molecule type" value="Genomic_DNA"/>
</dbReference>
<dbReference type="HAMAP" id="MF_01483">
    <property type="entry name" value="RbpA"/>
    <property type="match status" value="1"/>
</dbReference>
<proteinExistence type="inferred from homology"/>
<reference evidence="2 3" key="1">
    <citation type="submission" date="2022-06" db="EMBL/GenBank/DDBJ databases">
        <title>Sequencing the genomes of 1000 actinobacteria strains.</title>
        <authorList>
            <person name="Klenk H.-P."/>
        </authorList>
    </citation>
    <scope>NUCLEOTIDE SEQUENCE [LARGE SCALE GENOMIC DNA]</scope>
    <source>
        <strain evidence="2 3">DSM 44170</strain>
    </source>
</reference>
<dbReference type="Proteomes" id="UP001320766">
    <property type="component" value="Unassembled WGS sequence"/>
</dbReference>
<comment type="caution">
    <text evidence="2">The sequence shown here is derived from an EMBL/GenBank/DDBJ whole genome shotgun (WGS) entry which is preliminary data.</text>
</comment>
<sequence length="85" mass="9737">MSYTCPKGHLFEVPLAAEAEIPATWECRMCGATATRVDGEQPESKKTKPPRTHWDMLLERRSIEDLEEVLNERLAVLRAQRRKSA</sequence>
<name>A0ABT1KDF8_9ACTN</name>
<comment type="function">
    <text evidence="1">Binds to RNA polymerase (RNAP), stimulating transcription from principal, but not alternative sigma factor promoters.</text>
</comment>
<accession>A0ABT1KDF8</accession>
<organism evidence="2 3">
    <name type="scientific">Nonomuraea roseoviolacea subsp. carminata</name>
    <dbReference type="NCBI Taxonomy" id="160689"/>
    <lineage>
        <taxon>Bacteria</taxon>
        <taxon>Bacillati</taxon>
        <taxon>Actinomycetota</taxon>
        <taxon>Actinomycetes</taxon>
        <taxon>Streptosporangiales</taxon>
        <taxon>Streptosporangiaceae</taxon>
        <taxon>Nonomuraea</taxon>
    </lineage>
</organism>
<evidence type="ECO:0000313" key="3">
    <source>
        <dbReference type="Proteomes" id="UP001320766"/>
    </source>
</evidence>
<dbReference type="Pfam" id="PF13397">
    <property type="entry name" value="RbpA"/>
    <property type="match status" value="1"/>
</dbReference>
<evidence type="ECO:0000256" key="1">
    <source>
        <dbReference type="HAMAP-Rule" id="MF_01483"/>
    </source>
</evidence>
<keyword evidence="1" id="KW-0804">Transcription</keyword>
<comment type="subunit">
    <text evidence="1">Forms a complex with the RNAP catalytic core and with free principal sigma factors.</text>
</comment>
<evidence type="ECO:0000313" key="2">
    <source>
        <dbReference type="EMBL" id="MCP2351004.1"/>
    </source>
</evidence>
<gene>
    <name evidence="1" type="primary">rbpA</name>
    <name evidence="2" type="ORF">HD595_007126</name>
</gene>
<feature type="binding site" evidence="1">
    <location>
        <position position="30"/>
    </location>
    <ligand>
        <name>Zn(2+)</name>
        <dbReference type="ChEBI" id="CHEBI:29105"/>
    </ligand>
</feature>
<dbReference type="InterPro" id="IPR038638">
    <property type="entry name" value="RbpA_sf"/>
</dbReference>
<feature type="binding site" evidence="1">
    <location>
        <position position="9"/>
    </location>
    <ligand>
        <name>Zn(2+)</name>
        <dbReference type="ChEBI" id="CHEBI:29105"/>
    </ligand>
</feature>
<feature type="binding site" evidence="1">
    <location>
        <position position="5"/>
    </location>
    <ligand>
        <name>Zn(2+)</name>
        <dbReference type="ChEBI" id="CHEBI:29105"/>
    </ligand>
</feature>
<keyword evidence="3" id="KW-1185">Reference proteome</keyword>
<comment type="cofactor">
    <cofactor evidence="1">
        <name>Zn(2+)</name>
        <dbReference type="ChEBI" id="CHEBI:29105"/>
    </cofactor>
    <text evidence="1">Bind 1 Zn(2+) per subunit.</text>
</comment>
<keyword evidence="1" id="KW-0479">Metal-binding</keyword>
<feature type="binding site" evidence="1">
    <location>
        <position position="27"/>
    </location>
    <ligand>
        <name>Zn(2+)</name>
        <dbReference type="ChEBI" id="CHEBI:29105"/>
    </ligand>
</feature>
<dbReference type="Gene3D" id="2.20.28.270">
    <property type="entry name" value="RNA polymerase-binding protein A"/>
    <property type="match status" value="1"/>
</dbReference>
<keyword evidence="1" id="KW-0805">Transcription regulation</keyword>